<feature type="compositionally biased region" description="Polar residues" evidence="1">
    <location>
        <begin position="35"/>
        <end position="57"/>
    </location>
</feature>
<dbReference type="EMBL" id="BGZK01001125">
    <property type="protein sequence ID" value="GBP71886.1"/>
    <property type="molecule type" value="Genomic_DNA"/>
</dbReference>
<dbReference type="Proteomes" id="UP000299102">
    <property type="component" value="Unassembled WGS sequence"/>
</dbReference>
<evidence type="ECO:0000313" key="2">
    <source>
        <dbReference type="EMBL" id="GBP71886.1"/>
    </source>
</evidence>
<accession>A0A4C1Y7I0</accession>
<comment type="caution">
    <text evidence="2">The sequence shown here is derived from an EMBL/GenBank/DDBJ whole genome shotgun (WGS) entry which is preliminary data.</text>
</comment>
<feature type="compositionally biased region" description="Basic and acidic residues" evidence="1">
    <location>
        <begin position="25"/>
        <end position="34"/>
    </location>
</feature>
<name>A0A4C1Y7I0_EUMVA</name>
<proteinExistence type="predicted"/>
<feature type="compositionally biased region" description="Basic residues" evidence="1">
    <location>
        <begin position="1"/>
        <end position="10"/>
    </location>
</feature>
<protein>
    <submittedName>
        <fullName evidence="2">Uncharacterized protein</fullName>
    </submittedName>
</protein>
<gene>
    <name evidence="2" type="ORF">EVAR_56042_1</name>
</gene>
<sequence>MRAMPRSKSKARFESESGVAARSVTKKERDEFETRLQSGSRFTEKSLNTGSEWNTLHSGYDEPQLPRHRRVSKVRSAPLNRPFRAAPRPPPAPRRPRRPRARRRTHVVARLLSKLPAGLSKAAVKWTQP</sequence>
<keyword evidence="3" id="KW-1185">Reference proteome</keyword>
<feature type="compositionally biased region" description="Basic residues" evidence="1">
    <location>
        <begin position="94"/>
        <end position="104"/>
    </location>
</feature>
<dbReference type="AlphaFoldDB" id="A0A4C1Y7I0"/>
<feature type="region of interest" description="Disordered" evidence="1">
    <location>
        <begin position="1"/>
        <end position="104"/>
    </location>
</feature>
<reference evidence="2 3" key="1">
    <citation type="journal article" date="2019" name="Commun. Biol.">
        <title>The bagworm genome reveals a unique fibroin gene that provides high tensile strength.</title>
        <authorList>
            <person name="Kono N."/>
            <person name="Nakamura H."/>
            <person name="Ohtoshi R."/>
            <person name="Tomita M."/>
            <person name="Numata K."/>
            <person name="Arakawa K."/>
        </authorList>
    </citation>
    <scope>NUCLEOTIDE SEQUENCE [LARGE SCALE GENOMIC DNA]</scope>
</reference>
<evidence type="ECO:0000313" key="3">
    <source>
        <dbReference type="Proteomes" id="UP000299102"/>
    </source>
</evidence>
<organism evidence="2 3">
    <name type="scientific">Eumeta variegata</name>
    <name type="common">Bagworm moth</name>
    <name type="synonym">Eumeta japonica</name>
    <dbReference type="NCBI Taxonomy" id="151549"/>
    <lineage>
        <taxon>Eukaryota</taxon>
        <taxon>Metazoa</taxon>
        <taxon>Ecdysozoa</taxon>
        <taxon>Arthropoda</taxon>
        <taxon>Hexapoda</taxon>
        <taxon>Insecta</taxon>
        <taxon>Pterygota</taxon>
        <taxon>Neoptera</taxon>
        <taxon>Endopterygota</taxon>
        <taxon>Lepidoptera</taxon>
        <taxon>Glossata</taxon>
        <taxon>Ditrysia</taxon>
        <taxon>Tineoidea</taxon>
        <taxon>Psychidae</taxon>
        <taxon>Oiketicinae</taxon>
        <taxon>Eumeta</taxon>
    </lineage>
</organism>
<evidence type="ECO:0000256" key="1">
    <source>
        <dbReference type="SAM" id="MobiDB-lite"/>
    </source>
</evidence>